<reference evidence="1" key="1">
    <citation type="journal article" date="2021" name="Sci. Rep.">
        <title>Diploid genomic architecture of Nitzschia inconspicua, an elite biomass production diatom.</title>
        <authorList>
            <person name="Oliver A."/>
            <person name="Podell S."/>
            <person name="Pinowska A."/>
            <person name="Traller J.C."/>
            <person name="Smith S.R."/>
            <person name="McClure R."/>
            <person name="Beliaev A."/>
            <person name="Bohutskyi P."/>
            <person name="Hill E.A."/>
            <person name="Rabines A."/>
            <person name="Zheng H."/>
            <person name="Allen L.Z."/>
            <person name="Kuo A."/>
            <person name="Grigoriev I.V."/>
            <person name="Allen A.E."/>
            <person name="Hazlebeck D."/>
            <person name="Allen E.E."/>
        </authorList>
    </citation>
    <scope>NUCLEOTIDE SEQUENCE</scope>
    <source>
        <strain evidence="1">Hildebrandi</strain>
    </source>
</reference>
<protein>
    <submittedName>
        <fullName evidence="1">Uncharacterized protein</fullName>
    </submittedName>
</protein>
<keyword evidence="2" id="KW-1185">Reference proteome</keyword>
<comment type="caution">
    <text evidence="1">The sequence shown here is derived from an EMBL/GenBank/DDBJ whole genome shotgun (WGS) entry which is preliminary data.</text>
</comment>
<sequence>MSVGISPSIPTNALFADRTDAQSFMDHGLKAKASELNDLEDEDVLDVSDEGFEDLADEVSRMGIGSDDDDDAETMGFKSVRFTGDTKSFVGGGIARKKREYHLQPVLPYVLDKWTDEHLRSRVSIQIHGISGHEFKQCTEQRVSTDQQYFCHSWPLSKWHLTPERAFNVFDLLSIEDMSIECSFRSQMPF</sequence>
<evidence type="ECO:0000313" key="1">
    <source>
        <dbReference type="EMBL" id="KAG7352546.1"/>
    </source>
</evidence>
<name>A0A9K3L0L8_9STRA</name>
<organism evidence="1 2">
    <name type="scientific">Nitzschia inconspicua</name>
    <dbReference type="NCBI Taxonomy" id="303405"/>
    <lineage>
        <taxon>Eukaryota</taxon>
        <taxon>Sar</taxon>
        <taxon>Stramenopiles</taxon>
        <taxon>Ochrophyta</taxon>
        <taxon>Bacillariophyta</taxon>
        <taxon>Bacillariophyceae</taxon>
        <taxon>Bacillariophycidae</taxon>
        <taxon>Bacillariales</taxon>
        <taxon>Bacillariaceae</taxon>
        <taxon>Nitzschia</taxon>
    </lineage>
</organism>
<dbReference type="Proteomes" id="UP000693970">
    <property type="component" value="Unassembled WGS sequence"/>
</dbReference>
<dbReference type="AlphaFoldDB" id="A0A9K3L0L8"/>
<reference evidence="1" key="2">
    <citation type="submission" date="2021-04" db="EMBL/GenBank/DDBJ databases">
        <authorList>
            <person name="Podell S."/>
        </authorList>
    </citation>
    <scope>NUCLEOTIDE SEQUENCE</scope>
    <source>
        <strain evidence="1">Hildebrandi</strain>
    </source>
</reference>
<proteinExistence type="predicted"/>
<gene>
    <name evidence="1" type="ORF">IV203_008594</name>
</gene>
<accession>A0A9K3L0L8</accession>
<evidence type="ECO:0000313" key="2">
    <source>
        <dbReference type="Proteomes" id="UP000693970"/>
    </source>
</evidence>
<dbReference type="EMBL" id="JAGRRH010000017">
    <property type="protein sequence ID" value="KAG7352546.1"/>
    <property type="molecule type" value="Genomic_DNA"/>
</dbReference>